<proteinExistence type="predicted"/>
<dbReference type="Pfam" id="PF03597">
    <property type="entry name" value="FixS"/>
    <property type="match status" value="1"/>
</dbReference>
<evidence type="ECO:0000256" key="1">
    <source>
        <dbReference type="SAM" id="MobiDB-lite"/>
    </source>
</evidence>
<keyword evidence="2" id="KW-0812">Transmembrane</keyword>
<keyword evidence="2" id="KW-0472">Membrane</keyword>
<dbReference type="AlphaFoldDB" id="A0A1H2RPM9"/>
<evidence type="ECO:0000256" key="2">
    <source>
        <dbReference type="SAM" id="Phobius"/>
    </source>
</evidence>
<feature type="region of interest" description="Disordered" evidence="1">
    <location>
        <begin position="56"/>
        <end position="75"/>
    </location>
</feature>
<evidence type="ECO:0000313" key="4">
    <source>
        <dbReference type="Proteomes" id="UP000182771"/>
    </source>
</evidence>
<organism evidence="3 4">
    <name type="scientific">Capnocytophaga granulosa</name>
    <dbReference type="NCBI Taxonomy" id="45242"/>
    <lineage>
        <taxon>Bacteria</taxon>
        <taxon>Pseudomonadati</taxon>
        <taxon>Bacteroidota</taxon>
        <taxon>Flavobacteriia</taxon>
        <taxon>Flavobacteriales</taxon>
        <taxon>Flavobacteriaceae</taxon>
        <taxon>Capnocytophaga</taxon>
    </lineage>
</organism>
<accession>A0A1H2RPM9</accession>
<protein>
    <submittedName>
        <fullName evidence="3">Cytochrome oxidase maturation protein, cbb3-type</fullName>
    </submittedName>
</protein>
<keyword evidence="4" id="KW-1185">Reference proteome</keyword>
<reference evidence="3 4" key="1">
    <citation type="submission" date="2016-10" db="EMBL/GenBank/DDBJ databases">
        <authorList>
            <person name="Varghese N."/>
            <person name="Submissions S."/>
        </authorList>
    </citation>
    <scope>NUCLEOTIDE SEQUENCE [LARGE SCALE GENOMIC DNA]</scope>
    <source>
        <strain evidence="3 4">DSM 11449</strain>
    </source>
</reference>
<dbReference type="EMBL" id="FNND01000001">
    <property type="protein sequence ID" value="SDW21361.1"/>
    <property type="molecule type" value="Genomic_DNA"/>
</dbReference>
<keyword evidence="2" id="KW-1133">Transmembrane helix</keyword>
<name>A0A1H2RPM9_9FLAO</name>
<dbReference type="GeneID" id="85017601"/>
<gene>
    <name evidence="3" type="ORF">SAMN05444420_101542</name>
</gene>
<sequence>MSVIYMLISISTVVVGLFLFLYLRAIHSGQYEDVESPAIRMLFEDELVTPTCKEEQEDKAHISYHKDKKEKQTTT</sequence>
<dbReference type="PANTHER" id="PTHR41532">
    <property type="entry name" value="FIXS PROTEIN"/>
    <property type="match status" value="1"/>
</dbReference>
<feature type="transmembrane region" description="Helical" evidence="2">
    <location>
        <begin position="6"/>
        <end position="23"/>
    </location>
</feature>
<dbReference type="InterPro" id="IPR004714">
    <property type="entry name" value="Cyt_oxidase_maturation_cbb3"/>
</dbReference>
<comment type="caution">
    <text evidence="3">The sequence shown here is derived from an EMBL/GenBank/DDBJ whole genome shotgun (WGS) entry which is preliminary data.</text>
</comment>
<dbReference type="PANTHER" id="PTHR41532:SF1">
    <property type="entry name" value="FIXS PROTEIN"/>
    <property type="match status" value="1"/>
</dbReference>
<dbReference type="OrthoDB" id="9802763at2"/>
<dbReference type="Proteomes" id="UP000182771">
    <property type="component" value="Unassembled WGS sequence"/>
</dbReference>
<evidence type="ECO:0000313" key="3">
    <source>
        <dbReference type="EMBL" id="SDW21361.1"/>
    </source>
</evidence>
<dbReference type="NCBIfam" id="TIGR00847">
    <property type="entry name" value="ccoS"/>
    <property type="match status" value="1"/>
</dbReference>
<dbReference type="RefSeq" id="WP_009642468.1">
    <property type="nucleotide sequence ID" value="NZ_CAJPRD010000050.1"/>
</dbReference>